<feature type="region of interest" description="Disordered" evidence="2">
    <location>
        <begin position="272"/>
        <end position="292"/>
    </location>
</feature>
<name>A0AAW0H542_MYOGA</name>
<dbReference type="InterPro" id="IPR042481">
    <property type="entry name" value="CCDC57"/>
</dbReference>
<dbReference type="GO" id="GO:0007020">
    <property type="term" value="P:microtubule nucleation"/>
    <property type="evidence" value="ECO:0007669"/>
    <property type="project" value="TreeGrafter"/>
</dbReference>
<feature type="coiled-coil region" evidence="1">
    <location>
        <begin position="102"/>
        <end position="247"/>
    </location>
</feature>
<protein>
    <recommendedName>
        <fullName evidence="5">Coiled-coil domain containing 57</fullName>
    </recommendedName>
</protein>
<dbReference type="GO" id="GO:0034451">
    <property type="term" value="C:centriolar satellite"/>
    <property type="evidence" value="ECO:0007669"/>
    <property type="project" value="TreeGrafter"/>
</dbReference>
<dbReference type="EMBL" id="JBBHLL010000791">
    <property type="protein sequence ID" value="KAK7797677.1"/>
    <property type="molecule type" value="Genomic_DNA"/>
</dbReference>
<dbReference type="GO" id="GO:0005814">
    <property type="term" value="C:centriole"/>
    <property type="evidence" value="ECO:0007669"/>
    <property type="project" value="TreeGrafter"/>
</dbReference>
<comment type="caution">
    <text evidence="3">The sequence shown here is derived from an EMBL/GenBank/DDBJ whole genome shotgun (WGS) entry which is preliminary data.</text>
</comment>
<keyword evidence="4" id="KW-1185">Reference proteome</keyword>
<organism evidence="3 4">
    <name type="scientific">Myodes glareolus</name>
    <name type="common">Bank vole</name>
    <name type="synonym">Clethrionomys glareolus</name>
    <dbReference type="NCBI Taxonomy" id="447135"/>
    <lineage>
        <taxon>Eukaryota</taxon>
        <taxon>Metazoa</taxon>
        <taxon>Chordata</taxon>
        <taxon>Craniata</taxon>
        <taxon>Vertebrata</taxon>
        <taxon>Euteleostomi</taxon>
        <taxon>Mammalia</taxon>
        <taxon>Eutheria</taxon>
        <taxon>Euarchontoglires</taxon>
        <taxon>Glires</taxon>
        <taxon>Rodentia</taxon>
        <taxon>Myomorpha</taxon>
        <taxon>Muroidea</taxon>
        <taxon>Cricetidae</taxon>
        <taxon>Arvicolinae</taxon>
        <taxon>Myodes</taxon>
    </lineage>
</organism>
<reference evidence="3 4" key="1">
    <citation type="journal article" date="2023" name="bioRxiv">
        <title>Conserved and derived expression patterns and positive selection on dental genes reveal complex evolutionary context of ever-growing rodent molars.</title>
        <authorList>
            <person name="Calamari Z.T."/>
            <person name="Song A."/>
            <person name="Cohen E."/>
            <person name="Akter M."/>
            <person name="Roy R.D."/>
            <person name="Hallikas O."/>
            <person name="Christensen M.M."/>
            <person name="Li P."/>
            <person name="Marangoni P."/>
            <person name="Jernvall J."/>
            <person name="Klein O.D."/>
        </authorList>
    </citation>
    <scope>NUCLEOTIDE SEQUENCE [LARGE SCALE GENOMIC DNA]</scope>
    <source>
        <strain evidence="3">V071</strain>
    </source>
</reference>
<proteinExistence type="predicted"/>
<dbReference type="GO" id="GO:0005876">
    <property type="term" value="C:spindle microtubule"/>
    <property type="evidence" value="ECO:0007669"/>
    <property type="project" value="TreeGrafter"/>
</dbReference>
<gene>
    <name evidence="3" type="ORF">U0070_011511</name>
</gene>
<evidence type="ECO:0000313" key="4">
    <source>
        <dbReference type="Proteomes" id="UP001488838"/>
    </source>
</evidence>
<accession>A0AAW0H542</accession>
<dbReference type="PANTHER" id="PTHR46725">
    <property type="entry name" value="COILED-COIL DOMAIN-CONTAINING PROTEIN 57"/>
    <property type="match status" value="1"/>
</dbReference>
<dbReference type="GO" id="GO:0007099">
    <property type="term" value="P:centriole replication"/>
    <property type="evidence" value="ECO:0007669"/>
    <property type="project" value="TreeGrafter"/>
</dbReference>
<keyword evidence="1" id="KW-0175">Coiled coil</keyword>
<evidence type="ECO:0000256" key="2">
    <source>
        <dbReference type="SAM" id="MobiDB-lite"/>
    </source>
</evidence>
<dbReference type="GO" id="GO:0045931">
    <property type="term" value="P:positive regulation of mitotic cell cycle"/>
    <property type="evidence" value="ECO:0007669"/>
    <property type="project" value="TreeGrafter"/>
</dbReference>
<dbReference type="GO" id="GO:0060271">
    <property type="term" value="P:cilium assembly"/>
    <property type="evidence" value="ECO:0007669"/>
    <property type="project" value="TreeGrafter"/>
</dbReference>
<feature type="non-terminal residue" evidence="3">
    <location>
        <position position="1"/>
    </location>
</feature>
<evidence type="ECO:0000256" key="1">
    <source>
        <dbReference type="SAM" id="Coils"/>
    </source>
</evidence>
<evidence type="ECO:0008006" key="5">
    <source>
        <dbReference type="Google" id="ProtNLM"/>
    </source>
</evidence>
<evidence type="ECO:0000313" key="3">
    <source>
        <dbReference type="EMBL" id="KAK7797677.1"/>
    </source>
</evidence>
<sequence length="292" mass="33503">ASKHRVGTLCWSSCFCPEEPERRSECTRTQAADSSRYGNVARALGVAGEYWRSESRRPLCELAGFSVARREAKRVSLGPAGGARATAAMLPPCSERELSELLARKEEEWRALQAHRAQMQEKHLEETRGQLQRLQEDFVYNLQVLEERDRELERYDVEFTQARRREEAQQAEVSELKIEVAKLKQALSREARHVAELQHQHERTLQEHHLELERVRSDRKNEIDHQQEQYENLKWKLERKLRELDGEKGPGEAVAGGVQEEEEEVKVVALEGEEEVATSETTVGGRTSGLPL</sequence>
<dbReference type="Proteomes" id="UP001488838">
    <property type="component" value="Unassembled WGS sequence"/>
</dbReference>
<dbReference type="AlphaFoldDB" id="A0AAW0H542"/>
<dbReference type="PANTHER" id="PTHR46725:SF1">
    <property type="entry name" value="COILED-COIL DOMAIN-CONTAINING PROTEIN 57"/>
    <property type="match status" value="1"/>
</dbReference>